<evidence type="ECO:0000313" key="10">
    <source>
        <dbReference type="EMBL" id="MFC5379864.1"/>
    </source>
</evidence>
<feature type="domain" description="Peripheral subunit-binding (PSBD)" evidence="9">
    <location>
        <begin position="338"/>
        <end position="375"/>
    </location>
</feature>
<evidence type="ECO:0000256" key="4">
    <source>
        <dbReference type="ARBA" id="ARBA00022823"/>
    </source>
</evidence>
<comment type="caution">
    <text evidence="10">The sequence shown here is derived from an EMBL/GenBank/DDBJ whole genome shotgun (WGS) entry which is preliminary data.</text>
</comment>
<comment type="cofactor">
    <cofactor evidence="1 6">
        <name>(R)-lipoate</name>
        <dbReference type="ChEBI" id="CHEBI:83088"/>
    </cofactor>
</comment>
<dbReference type="RefSeq" id="WP_340269087.1">
    <property type="nucleotide sequence ID" value="NZ_JBBEOG010000003.1"/>
</dbReference>
<feature type="compositionally biased region" description="Basic and acidic residues" evidence="7">
    <location>
        <begin position="283"/>
        <end position="300"/>
    </location>
</feature>
<dbReference type="EC" id="2.3.1.-" evidence="6"/>
<reference evidence="11" key="1">
    <citation type="journal article" date="2019" name="Int. J. Syst. Evol. Microbiol.">
        <title>The Global Catalogue of Microorganisms (GCM) 10K type strain sequencing project: providing services to taxonomists for standard genome sequencing and annotation.</title>
        <authorList>
            <consortium name="The Broad Institute Genomics Platform"/>
            <consortium name="The Broad Institute Genome Sequencing Center for Infectious Disease"/>
            <person name="Wu L."/>
            <person name="Ma J."/>
        </authorList>
    </citation>
    <scope>NUCLEOTIDE SEQUENCE [LARGE SCALE GENOMIC DNA]</scope>
    <source>
        <strain evidence="11">CCUG 43114</strain>
    </source>
</reference>
<keyword evidence="3 6" id="KW-0808">Transferase</keyword>
<evidence type="ECO:0000256" key="2">
    <source>
        <dbReference type="ARBA" id="ARBA00007317"/>
    </source>
</evidence>
<dbReference type="EMBL" id="JBHSLD010000004">
    <property type="protein sequence ID" value="MFC5379864.1"/>
    <property type="molecule type" value="Genomic_DNA"/>
</dbReference>
<evidence type="ECO:0000256" key="7">
    <source>
        <dbReference type="SAM" id="MobiDB-lite"/>
    </source>
</evidence>
<dbReference type="NCBIfam" id="TIGR02927">
    <property type="entry name" value="SucB_Actino"/>
    <property type="match status" value="1"/>
</dbReference>
<sequence length="656" mass="67067">MANPVNMPPLGESVTEGTVTRWLKQVGDRVEQDEPLVEIATDKVDTEIPSPVAGVLLEISVPEDETAEVGAQIAVIGEESEASGGDGGGDDTGDGGASEDDGGDAEPATEDAGDGGPGDEAAAQEDADEPAEAPSAAADAPAEKPHADTQEGDGGTEIVMPALGESVTEGTITRWLKQEGDTVDVDEPIVEVSTDKVDTEVPSPVAGTVLRILVQEDETAEVGAALVVVGDPSAGGDSSGGSDSSGGEEPSAQEQEPEPEQPAADVEDAAAEASPEQTPGTPEAKEQAADAAGEGDRGPTAEDSAAAQYTSPAGQTSEGAGSGSQGMTAVGGGDQSGYITPIVRKLAAERGVDLSSVTGSGVGGRIRRQDVLAAADAADKAARTPEPAAQRQETTEAPAAQAEQPAASAPKPTAAASPKRGTREKMSRLRKVIAQRMVESLQVSAQLTTVVEVDVTRVAALRARAKDRFAEREGVKLSFLPFFALAAVEALKQYPVVNASIDGEEIVYHGAEHLGVAVDTERGLLVPVIKDAGDLNIAGLARKISDLAARTRDNKVSPDELSGGTFTLTNTGSRGALFDTPILNQPQVGILGTGSVVKRPTVVKDSEGNDSIAIRSMVYLALSYDHRIVDGADAARFLSAVKGRLEEGAFESALGL</sequence>
<dbReference type="PROSITE" id="PS50968">
    <property type="entry name" value="BIOTINYL_LIPOYL"/>
    <property type="match status" value="2"/>
</dbReference>
<feature type="compositionally biased region" description="Low complexity" evidence="7">
    <location>
        <begin position="230"/>
        <end position="254"/>
    </location>
</feature>
<feature type="domain" description="Lipoyl-binding" evidence="8">
    <location>
        <begin position="2"/>
        <end position="77"/>
    </location>
</feature>
<dbReference type="Pfam" id="PF00364">
    <property type="entry name" value="Biotin_lipoyl"/>
    <property type="match status" value="2"/>
</dbReference>
<dbReference type="Pfam" id="PF02817">
    <property type="entry name" value="E3_binding"/>
    <property type="match status" value="1"/>
</dbReference>
<dbReference type="InterPro" id="IPR050743">
    <property type="entry name" value="2-oxoacid_DH_E2_comp"/>
</dbReference>
<dbReference type="SUPFAM" id="SSF52777">
    <property type="entry name" value="CoA-dependent acyltransferases"/>
    <property type="match status" value="1"/>
</dbReference>
<dbReference type="InterPro" id="IPR000089">
    <property type="entry name" value="Biotin_lipoyl"/>
</dbReference>
<dbReference type="SUPFAM" id="SSF51230">
    <property type="entry name" value="Single hybrid motif"/>
    <property type="match status" value="2"/>
</dbReference>
<evidence type="ECO:0000313" key="11">
    <source>
        <dbReference type="Proteomes" id="UP001596122"/>
    </source>
</evidence>
<feature type="region of interest" description="Disordered" evidence="7">
    <location>
        <begin position="68"/>
        <end position="166"/>
    </location>
</feature>
<dbReference type="InterPro" id="IPR023213">
    <property type="entry name" value="CAT-like_dom_sf"/>
</dbReference>
<evidence type="ECO:0000256" key="1">
    <source>
        <dbReference type="ARBA" id="ARBA00001938"/>
    </source>
</evidence>
<feature type="domain" description="Lipoyl-binding" evidence="8">
    <location>
        <begin position="155"/>
        <end position="230"/>
    </location>
</feature>
<feature type="region of interest" description="Disordered" evidence="7">
    <location>
        <begin position="226"/>
        <end position="337"/>
    </location>
</feature>
<dbReference type="CDD" id="cd06849">
    <property type="entry name" value="lipoyl_domain"/>
    <property type="match status" value="2"/>
</dbReference>
<feature type="region of interest" description="Disordered" evidence="7">
    <location>
        <begin position="376"/>
        <end position="425"/>
    </location>
</feature>
<dbReference type="Gene3D" id="2.40.50.100">
    <property type="match status" value="2"/>
</dbReference>
<organism evidence="10 11">
    <name type="scientific">Aquipuribacter nitratireducens</name>
    <dbReference type="NCBI Taxonomy" id="650104"/>
    <lineage>
        <taxon>Bacteria</taxon>
        <taxon>Bacillati</taxon>
        <taxon>Actinomycetota</taxon>
        <taxon>Actinomycetes</taxon>
        <taxon>Micrococcales</taxon>
        <taxon>Intrasporangiaceae</taxon>
        <taxon>Aquipuribacter</taxon>
    </lineage>
</organism>
<dbReference type="InterPro" id="IPR011053">
    <property type="entry name" value="Single_hybrid_motif"/>
</dbReference>
<dbReference type="PROSITE" id="PS51826">
    <property type="entry name" value="PSBD"/>
    <property type="match status" value="1"/>
</dbReference>
<dbReference type="Pfam" id="PF00198">
    <property type="entry name" value="2-oxoacid_dh"/>
    <property type="match status" value="1"/>
</dbReference>
<dbReference type="SUPFAM" id="SSF47005">
    <property type="entry name" value="Peripheral subunit-binding domain of 2-oxo acid dehydrogenase complex"/>
    <property type="match status" value="1"/>
</dbReference>
<dbReference type="PANTHER" id="PTHR43178:SF5">
    <property type="entry name" value="LIPOAMIDE ACYLTRANSFERASE COMPONENT OF BRANCHED-CHAIN ALPHA-KETO ACID DEHYDROGENASE COMPLEX, MITOCHONDRIAL"/>
    <property type="match status" value="1"/>
</dbReference>
<evidence type="ECO:0000256" key="3">
    <source>
        <dbReference type="ARBA" id="ARBA00022679"/>
    </source>
</evidence>
<evidence type="ECO:0000259" key="9">
    <source>
        <dbReference type="PROSITE" id="PS51826"/>
    </source>
</evidence>
<gene>
    <name evidence="10" type="primary">sucB</name>
    <name evidence="10" type="ORF">ACFPJ6_03565</name>
</gene>
<dbReference type="Gene3D" id="3.30.559.10">
    <property type="entry name" value="Chloramphenicol acetyltransferase-like domain"/>
    <property type="match status" value="1"/>
</dbReference>
<feature type="compositionally biased region" description="Acidic residues" evidence="7">
    <location>
        <begin position="255"/>
        <end position="270"/>
    </location>
</feature>
<dbReference type="InterPro" id="IPR036625">
    <property type="entry name" value="E3-bd_dom_sf"/>
</dbReference>
<feature type="compositionally biased region" description="Acidic residues" evidence="7">
    <location>
        <begin position="122"/>
        <end position="131"/>
    </location>
</feature>
<dbReference type="PROSITE" id="PS00189">
    <property type="entry name" value="LIPOYL"/>
    <property type="match status" value="2"/>
</dbReference>
<comment type="similarity">
    <text evidence="2 6">Belongs to the 2-oxoacid dehydrogenase family.</text>
</comment>
<dbReference type="Gene3D" id="4.10.320.10">
    <property type="entry name" value="E3-binding domain"/>
    <property type="match status" value="1"/>
</dbReference>
<feature type="compositionally biased region" description="Polar residues" evidence="7">
    <location>
        <begin position="307"/>
        <end position="319"/>
    </location>
</feature>
<dbReference type="InterPro" id="IPR004167">
    <property type="entry name" value="PSBD"/>
</dbReference>
<protein>
    <recommendedName>
        <fullName evidence="6">Dihydrolipoamide acetyltransferase component of pyruvate dehydrogenase complex</fullName>
        <ecNumber evidence="6">2.3.1.-</ecNumber>
    </recommendedName>
</protein>
<keyword evidence="11" id="KW-1185">Reference proteome</keyword>
<evidence type="ECO:0000259" key="8">
    <source>
        <dbReference type="PROSITE" id="PS50968"/>
    </source>
</evidence>
<dbReference type="Proteomes" id="UP001596122">
    <property type="component" value="Unassembled WGS sequence"/>
</dbReference>
<feature type="compositionally biased region" description="Acidic residues" evidence="7">
    <location>
        <begin position="88"/>
        <end position="113"/>
    </location>
</feature>
<keyword evidence="4 6" id="KW-0450">Lipoyl</keyword>
<dbReference type="PANTHER" id="PTHR43178">
    <property type="entry name" value="DIHYDROLIPOAMIDE ACETYLTRANSFERASE COMPONENT OF PYRUVATE DEHYDROGENASE COMPLEX"/>
    <property type="match status" value="1"/>
</dbReference>
<accession>A0ABW0GK50</accession>
<name>A0ABW0GK50_9MICO</name>
<dbReference type="InterPro" id="IPR014276">
    <property type="entry name" value="2-oxoglutarate_DH_E2"/>
</dbReference>
<feature type="compositionally biased region" description="Low complexity" evidence="7">
    <location>
        <begin position="388"/>
        <end position="419"/>
    </location>
</feature>
<proteinExistence type="inferred from homology"/>
<feature type="compositionally biased region" description="Gly residues" evidence="7">
    <location>
        <begin position="320"/>
        <end position="335"/>
    </location>
</feature>
<evidence type="ECO:0000256" key="5">
    <source>
        <dbReference type="ARBA" id="ARBA00023315"/>
    </source>
</evidence>
<keyword evidence="5 6" id="KW-0012">Acyltransferase</keyword>
<dbReference type="InterPro" id="IPR001078">
    <property type="entry name" value="2-oxoacid_DH_actylTfrase"/>
</dbReference>
<dbReference type="InterPro" id="IPR003016">
    <property type="entry name" value="2-oxoA_DH_lipoyl-BS"/>
</dbReference>
<evidence type="ECO:0000256" key="6">
    <source>
        <dbReference type="RuleBase" id="RU003423"/>
    </source>
</evidence>